<comment type="caution">
    <text evidence="1">The sequence shown here is derived from an EMBL/GenBank/DDBJ whole genome shotgun (WGS) entry which is preliminary data.</text>
</comment>
<evidence type="ECO:0000313" key="2">
    <source>
        <dbReference type="Proteomes" id="UP000078389"/>
    </source>
</evidence>
<protein>
    <submittedName>
        <fullName evidence="1">Uncharacterized protein</fullName>
    </submittedName>
</protein>
<keyword evidence="2" id="KW-1185">Reference proteome</keyword>
<dbReference type="EMBL" id="LVVY01000133">
    <property type="protein sequence ID" value="OAM73569.1"/>
    <property type="molecule type" value="Genomic_DNA"/>
</dbReference>
<dbReference type="AlphaFoldDB" id="A0A178HM00"/>
<evidence type="ECO:0000313" key="1">
    <source>
        <dbReference type="EMBL" id="OAM73569.1"/>
    </source>
</evidence>
<dbReference type="Proteomes" id="UP000078389">
    <property type="component" value="Unassembled WGS sequence"/>
</dbReference>
<gene>
    <name evidence="1" type="ORF">A3840_17775</name>
</gene>
<proteinExistence type="predicted"/>
<organism evidence="1 2">
    <name type="scientific">Devosia elaeis</name>
    <dbReference type="NCBI Taxonomy" id="1770058"/>
    <lineage>
        <taxon>Bacteria</taxon>
        <taxon>Pseudomonadati</taxon>
        <taxon>Pseudomonadota</taxon>
        <taxon>Alphaproteobacteria</taxon>
        <taxon>Hyphomicrobiales</taxon>
        <taxon>Devosiaceae</taxon>
        <taxon>Devosia</taxon>
    </lineage>
</organism>
<accession>A0A178HM00</accession>
<name>A0A178HM00_9HYPH</name>
<reference evidence="1 2" key="1">
    <citation type="submission" date="2016-03" db="EMBL/GenBank/DDBJ databases">
        <title>Genome sequencing of Devosia sp. S37.</title>
        <authorList>
            <person name="Mohd Nor M."/>
        </authorList>
    </citation>
    <scope>NUCLEOTIDE SEQUENCE [LARGE SCALE GENOMIC DNA]</scope>
    <source>
        <strain evidence="1 2">S37</strain>
    </source>
</reference>
<sequence length="86" mass="9194">MPDLEQSDTVIAGLPLVLGLAAPRPSLARSVPLAAFVSQLIANRDRLHPERSAGIDTSRGAVGAYGRGARIAERRMPLGYRKTMLV</sequence>